<dbReference type="Proteomes" id="UP000886998">
    <property type="component" value="Unassembled WGS sequence"/>
</dbReference>
<evidence type="ECO:0000256" key="1">
    <source>
        <dbReference type="ARBA" id="ARBA00004123"/>
    </source>
</evidence>
<organism evidence="9 10">
    <name type="scientific">Trichonephila inaurata madagascariensis</name>
    <dbReference type="NCBI Taxonomy" id="2747483"/>
    <lineage>
        <taxon>Eukaryota</taxon>
        <taxon>Metazoa</taxon>
        <taxon>Ecdysozoa</taxon>
        <taxon>Arthropoda</taxon>
        <taxon>Chelicerata</taxon>
        <taxon>Arachnida</taxon>
        <taxon>Araneae</taxon>
        <taxon>Araneomorphae</taxon>
        <taxon>Entelegynae</taxon>
        <taxon>Araneoidea</taxon>
        <taxon>Nephilidae</taxon>
        <taxon>Trichonephila</taxon>
        <taxon>Trichonephila inaurata</taxon>
    </lineage>
</organism>
<dbReference type="Gene3D" id="1.25.10.10">
    <property type="entry name" value="Leucine-rich Repeat Variant"/>
    <property type="match status" value="3"/>
</dbReference>
<dbReference type="GO" id="GO:0005634">
    <property type="term" value="C:nucleus"/>
    <property type="evidence" value="ECO:0007669"/>
    <property type="project" value="UniProtKB-SubCell"/>
</dbReference>
<keyword evidence="3" id="KW-0498">Mitosis</keyword>
<proteinExistence type="predicted"/>
<keyword evidence="10" id="KW-1185">Reference proteome</keyword>
<protein>
    <submittedName>
        <fullName evidence="9">Condensin-2 complex subunit D3</fullName>
    </submittedName>
</protein>
<dbReference type="Pfam" id="PF12717">
    <property type="entry name" value="Cnd1"/>
    <property type="match status" value="1"/>
</dbReference>
<evidence type="ECO:0000256" key="5">
    <source>
        <dbReference type="ARBA" id="ARBA00023242"/>
    </source>
</evidence>
<comment type="caution">
    <text evidence="9">The sequence shown here is derived from an EMBL/GenBank/DDBJ whole genome shotgun (WGS) entry which is preliminary data.</text>
</comment>
<evidence type="ECO:0000256" key="7">
    <source>
        <dbReference type="SAM" id="MobiDB-lite"/>
    </source>
</evidence>
<evidence type="ECO:0000256" key="4">
    <source>
        <dbReference type="ARBA" id="ARBA00023067"/>
    </source>
</evidence>
<evidence type="ECO:0000313" key="9">
    <source>
        <dbReference type="EMBL" id="GFY46485.1"/>
    </source>
</evidence>
<dbReference type="InterPro" id="IPR032682">
    <property type="entry name" value="Cnd1_C"/>
</dbReference>
<dbReference type="InterPro" id="IPR026971">
    <property type="entry name" value="CND1/NCAPD3"/>
</dbReference>
<dbReference type="OrthoDB" id="6493628at2759"/>
<dbReference type="GO" id="GO:0000779">
    <property type="term" value="C:condensed chromosome, centromeric region"/>
    <property type="evidence" value="ECO:0007669"/>
    <property type="project" value="TreeGrafter"/>
</dbReference>
<gene>
    <name evidence="9" type="primary">Ncapd3</name>
    <name evidence="9" type="ORF">TNIN_218111</name>
</gene>
<dbReference type="PANTHER" id="PTHR14222:SF1">
    <property type="entry name" value="CONDENSIN-2 COMPLEX SUBUNIT D3"/>
    <property type="match status" value="1"/>
</dbReference>
<evidence type="ECO:0000313" key="10">
    <source>
        <dbReference type="Proteomes" id="UP000886998"/>
    </source>
</evidence>
<dbReference type="GO" id="GO:0000796">
    <property type="term" value="C:condensin complex"/>
    <property type="evidence" value="ECO:0007669"/>
    <property type="project" value="TreeGrafter"/>
</dbReference>
<feature type="region of interest" description="Disordered" evidence="7">
    <location>
        <begin position="1225"/>
        <end position="1260"/>
    </location>
</feature>
<evidence type="ECO:0000256" key="6">
    <source>
        <dbReference type="ARBA" id="ARBA00023306"/>
    </source>
</evidence>
<dbReference type="GO" id="GO:0051301">
    <property type="term" value="P:cell division"/>
    <property type="evidence" value="ECO:0007669"/>
    <property type="project" value="UniProtKB-KW"/>
</dbReference>
<reference evidence="9" key="1">
    <citation type="submission" date="2020-08" db="EMBL/GenBank/DDBJ databases">
        <title>Multicomponent nature underlies the extraordinary mechanical properties of spider dragline silk.</title>
        <authorList>
            <person name="Kono N."/>
            <person name="Nakamura H."/>
            <person name="Mori M."/>
            <person name="Yoshida Y."/>
            <person name="Ohtoshi R."/>
            <person name="Malay A.D."/>
            <person name="Moran D.A.P."/>
            <person name="Tomita M."/>
            <person name="Numata K."/>
            <person name="Arakawa K."/>
        </authorList>
    </citation>
    <scope>NUCLEOTIDE SEQUENCE</scope>
</reference>
<dbReference type="PANTHER" id="PTHR14222">
    <property type="entry name" value="CONDENSIN"/>
    <property type="match status" value="1"/>
</dbReference>
<dbReference type="GO" id="GO:0007076">
    <property type="term" value="P:mitotic chromosome condensation"/>
    <property type="evidence" value="ECO:0007669"/>
    <property type="project" value="InterPro"/>
</dbReference>
<sequence>MVGNLLHLTSKYFENVNFSELDEVWIDEVIENEFTDVEECKTDSNVLFAGDPLDILKNICCVCDKWTSKPVEDDFDESDAGNISTRPDEVLWTYLDSMDITVKQICVLIYCLCSKAMKTNSSHEDKKIGLLSAKWYFCILRVPGSSAYSVFNSNLFRLCVDCFQVADLIDCKDAFFKWRDFESLFPTMISALQSLVPLMNICHFGTDSSTTDHVIHKLSELVVCEISNPKLNFDLNFLVLSEKEFRRKYSWSYVLTCLAYQGLSSLINSDLNGEKERNFETVLSVMNNHILCVKTKKAQIPAKFVTIKENAVSFICHHLEKNKEFSSKLTQTTLKRLCLSVNDKADFRLTVANAILAIMLHLKVEDIVEFIQWLLLLVDAYDMNNRVFGIEILGLLIEKLPKIDKEGLPESLEVYLSPIPLIFAILTRCDDTSPSVRSKALSVLAQNMKDILEILVIQEPSSYPKEKFSEDLNNFDENGYHRLFWYNFSSFEEIADEILSILHRRMDDNNGTARKSALQALENIMSFKLPFLLDDNLKLFLLAAKDQNIAMRKQMVQSLTGILNTYPNDIKTQESWLKCIMPLIQDPENSVQTKVLDVIEGKFLQTILSDKKHERDGAFQLLEKLTRGKFLSHQRYLQKAFCFWQKEKKLRPQLVTRLEKLFGSDADELIWFYLSMYAAFCKLPPKICEHAVEEFQKEENWKNWTFMENILKVIKWTFSDLHSERLENVINMLKGKIEDFVAPVEIAPLMIEILCKIERHLGRSDTFAQFGEKMVKTAMNTLTPFISRKKSHKIPTEDIAIESLIIIKEFCHLFPKCITTNLTVLLKSFVYTRNGSSGLNSKQISVELRAHAFAALGKLSLQDETLGRELLPVLAKELMTSEEDMLRNNSNLILIEMCKRYTSHADKYIPIINMCFRDRRYIVRYQSITLLVSLLQEEFIKSKGTLLYCLLATVIDKKEEIQELGKYCLCTLLYEKKKTIFADHFLDAIYVFNNYPPPDNERVSQIVRELEKFAIMYDENREKRMQIYKFMLNCMEASSRAYVVNIICQDVLTSVAEAVFPINRVTSCVVRDCFAVLSSKEIRAFNTDQMSSEFEDGEEEQAVKAELELRKVVLVQPVIPVLISLKNCIMENKSDLLADLVQFLKDILADYKDEINELLAEDKMLRMHVLLELRNESNLLEKEAKEKKKKKENNAKKPTSPSSKDQIAEKAKEISAYLIHKNRDSLCPNENKEGTSEPKNVSLRLIPQTPRNRSTASKIDRENINLNDNDIQQPSTSGTQSARQTNVKEAIFSSTPHVLLKPLKFKSPNVSRISVSMDDIDLDSD</sequence>
<evidence type="ECO:0000259" key="8">
    <source>
        <dbReference type="Pfam" id="PF12717"/>
    </source>
</evidence>
<feature type="domain" description="Condensin complex subunit 1 C-terminal" evidence="8">
    <location>
        <begin position="892"/>
        <end position="1058"/>
    </location>
</feature>
<evidence type="ECO:0000256" key="3">
    <source>
        <dbReference type="ARBA" id="ARBA00022776"/>
    </source>
</evidence>
<accession>A0A8X7BWH5</accession>
<feature type="region of interest" description="Disordered" evidence="7">
    <location>
        <begin position="1183"/>
        <end position="1208"/>
    </location>
</feature>
<name>A0A8X7BWH5_9ARAC</name>
<dbReference type="InterPro" id="IPR011989">
    <property type="entry name" value="ARM-like"/>
</dbReference>
<dbReference type="GO" id="GO:0010032">
    <property type="term" value="P:meiotic chromosome condensation"/>
    <property type="evidence" value="ECO:0007669"/>
    <property type="project" value="TreeGrafter"/>
</dbReference>
<keyword evidence="5" id="KW-0539">Nucleus</keyword>
<keyword evidence="2" id="KW-0132">Cell division</keyword>
<keyword evidence="6" id="KW-0131">Cell cycle</keyword>
<dbReference type="InterPro" id="IPR016024">
    <property type="entry name" value="ARM-type_fold"/>
</dbReference>
<dbReference type="SUPFAM" id="SSF48371">
    <property type="entry name" value="ARM repeat"/>
    <property type="match status" value="1"/>
</dbReference>
<dbReference type="GO" id="GO:0042393">
    <property type="term" value="F:histone binding"/>
    <property type="evidence" value="ECO:0007669"/>
    <property type="project" value="TreeGrafter"/>
</dbReference>
<keyword evidence="4" id="KW-0226">DNA condensation</keyword>
<comment type="subcellular location">
    <subcellularLocation>
        <location evidence="1">Nucleus</location>
    </subcellularLocation>
</comment>
<evidence type="ECO:0000256" key="2">
    <source>
        <dbReference type="ARBA" id="ARBA00022618"/>
    </source>
</evidence>
<dbReference type="EMBL" id="BMAV01005437">
    <property type="protein sequence ID" value="GFY46485.1"/>
    <property type="molecule type" value="Genomic_DNA"/>
</dbReference>